<dbReference type="Pfam" id="PF14903">
    <property type="entry name" value="WG_beta_rep"/>
    <property type="match status" value="6"/>
</dbReference>
<dbReference type="EMBL" id="JAINVV010000011">
    <property type="protein sequence ID" value="MBY8824988.1"/>
    <property type="molecule type" value="Genomic_DNA"/>
</dbReference>
<comment type="caution">
    <text evidence="2">The sequence shown here is derived from an EMBL/GenBank/DDBJ whole genome shotgun (WGS) entry which is preliminary data.</text>
</comment>
<proteinExistence type="predicted"/>
<evidence type="ECO:0000256" key="1">
    <source>
        <dbReference type="SAM" id="Phobius"/>
    </source>
</evidence>
<protein>
    <submittedName>
        <fullName evidence="2">WG repeat-containing protein</fullName>
    </submittedName>
</protein>
<name>A0ABS7PUW4_9SPHN</name>
<dbReference type="RefSeq" id="WP_222992096.1">
    <property type="nucleotide sequence ID" value="NZ_JAINVV010000011.1"/>
</dbReference>
<sequence length="641" mass="70099">MGLTASISAASSPDAAAPLVPRCGGPFRLCGHVDQDSGIPHIPFRFEIAQHFSEGLAAVRTGGRFGYIDRSGKLIIPARYRAAGPFLHGYAEVRTGRGSGIIDRTGRFAVLPNFDRIMPFGPDSFIATPRRPGRAASDVHDGSLSGFPDPIGYRQSGAGLYHIAKGWLTAQDLSFTPFDGPGRDLVWAAIDDPVTGEKWGLIRADGSWQVRPRYSHVERLDGALAVVSGVPDGQADRRDAIRSGVVDRNGRLVIPLQFDSLHWWGRYGLAAKADPTNQDGIHRNPGEAIVRPDGTLLTGRYFDKVDLSSASPLPRVRTGDRWYGVTPDGVLRTDPLDGKRLLQCPGGLSIIQRGDLDEIRHGMPGRLIGRFDHGYGTRRCDGPLTVRRNGRSNIISQDGRLLGGADGFEDQGDFRNGFATVRTGGKWGLIDGEGRFTAPPTFDRLTLEGTGVYRVGDGDAARWIDVHGKPVARPPARRPNPERALTCPGGLRLFERRGLWGFRDANGQVVIGPRYRALSCFDQGVSWTAASYGSAWCPIGPDGARVAALGCRQVFYPYVARHSDPEFFDEDPYENSVLWTRALLDHLVGKRAEPPGWVSPRALPTMFERWRPRALIGGVIVMLISFAWLYRRRRLATGAAS</sequence>
<dbReference type="PANTHER" id="PTHR37841:SF1">
    <property type="entry name" value="DUF3298 DOMAIN-CONTAINING PROTEIN"/>
    <property type="match status" value="1"/>
</dbReference>
<dbReference type="Proteomes" id="UP000706039">
    <property type="component" value="Unassembled WGS sequence"/>
</dbReference>
<organism evidence="2 3">
    <name type="scientific">Sphingomonas colocasiae</name>
    <dbReference type="NCBI Taxonomy" id="1848973"/>
    <lineage>
        <taxon>Bacteria</taxon>
        <taxon>Pseudomonadati</taxon>
        <taxon>Pseudomonadota</taxon>
        <taxon>Alphaproteobacteria</taxon>
        <taxon>Sphingomonadales</taxon>
        <taxon>Sphingomonadaceae</taxon>
        <taxon>Sphingomonas</taxon>
    </lineage>
</organism>
<evidence type="ECO:0000313" key="3">
    <source>
        <dbReference type="Proteomes" id="UP000706039"/>
    </source>
</evidence>
<accession>A0ABS7PUW4</accession>
<dbReference type="PANTHER" id="PTHR37841">
    <property type="entry name" value="GLR2918 PROTEIN"/>
    <property type="match status" value="1"/>
</dbReference>
<evidence type="ECO:0000313" key="2">
    <source>
        <dbReference type="EMBL" id="MBY8824988.1"/>
    </source>
</evidence>
<keyword evidence="3" id="KW-1185">Reference proteome</keyword>
<feature type="transmembrane region" description="Helical" evidence="1">
    <location>
        <begin position="610"/>
        <end position="630"/>
    </location>
</feature>
<keyword evidence="1" id="KW-0472">Membrane</keyword>
<dbReference type="InterPro" id="IPR032774">
    <property type="entry name" value="WG_beta_rep"/>
</dbReference>
<keyword evidence="1" id="KW-0812">Transmembrane</keyword>
<gene>
    <name evidence="2" type="ORF">K7G82_21980</name>
</gene>
<reference evidence="2 3" key="1">
    <citation type="submission" date="2021-08" db="EMBL/GenBank/DDBJ databases">
        <authorList>
            <person name="Tuo L."/>
        </authorList>
    </citation>
    <scope>NUCLEOTIDE SEQUENCE [LARGE SCALE GENOMIC DNA]</scope>
    <source>
        <strain evidence="2 3">JCM 31229</strain>
    </source>
</reference>
<keyword evidence="1" id="KW-1133">Transmembrane helix</keyword>